<dbReference type="InterPro" id="IPR036514">
    <property type="entry name" value="SGNH_hydro_sf"/>
</dbReference>
<evidence type="ECO:0000313" key="2">
    <source>
        <dbReference type="EMBL" id="SDY82398.1"/>
    </source>
</evidence>
<evidence type="ECO:0000259" key="1">
    <source>
        <dbReference type="Pfam" id="PF13472"/>
    </source>
</evidence>
<dbReference type="Gene3D" id="3.40.50.1110">
    <property type="entry name" value="SGNH hydrolase"/>
    <property type="match status" value="1"/>
</dbReference>
<protein>
    <submittedName>
        <fullName evidence="2">Lysophospholipase L1</fullName>
    </submittedName>
</protein>
<keyword evidence="3" id="KW-1185">Reference proteome</keyword>
<dbReference type="EMBL" id="FNQC01000003">
    <property type="protein sequence ID" value="SDY82398.1"/>
    <property type="molecule type" value="Genomic_DNA"/>
</dbReference>
<organism evidence="2 3">
    <name type="scientific">Rhodonellum ikkaensis</name>
    <dbReference type="NCBI Taxonomy" id="336829"/>
    <lineage>
        <taxon>Bacteria</taxon>
        <taxon>Pseudomonadati</taxon>
        <taxon>Bacteroidota</taxon>
        <taxon>Cytophagia</taxon>
        <taxon>Cytophagales</taxon>
        <taxon>Cytophagaceae</taxon>
        <taxon>Rhodonellum</taxon>
    </lineage>
</organism>
<feature type="domain" description="SGNH hydrolase-type esterase" evidence="1">
    <location>
        <begin position="56"/>
        <end position="225"/>
    </location>
</feature>
<dbReference type="RefSeq" id="WP_019596971.1">
    <property type="nucleotide sequence ID" value="NZ_FNQC01000003.1"/>
</dbReference>
<dbReference type="Pfam" id="PF13472">
    <property type="entry name" value="Lipase_GDSL_2"/>
    <property type="match status" value="1"/>
</dbReference>
<reference evidence="2 3" key="1">
    <citation type="submission" date="2016-10" db="EMBL/GenBank/DDBJ databases">
        <authorList>
            <person name="Varghese N."/>
            <person name="Submissions S."/>
        </authorList>
    </citation>
    <scope>NUCLEOTIDE SEQUENCE [LARGE SCALE GENOMIC DNA]</scope>
    <source>
        <strain evidence="2 3">DSM 17997</strain>
    </source>
</reference>
<evidence type="ECO:0000313" key="3">
    <source>
        <dbReference type="Proteomes" id="UP000199663"/>
    </source>
</evidence>
<dbReference type="InterPro" id="IPR013830">
    <property type="entry name" value="SGNH_hydro"/>
</dbReference>
<comment type="caution">
    <text evidence="2">The sequence shown here is derived from an EMBL/GenBank/DDBJ whole genome shotgun (WGS) entry which is preliminary data.</text>
</comment>
<sequence length="250" mass="28043">MKIQLLYFLERVLLVPCLPFLYFSGKKARGKIKKLPPQSDYQYIPSLSKENTLLIIGESTVAGVGASSPQTTFASNIDLLSFNGFEIHNIGKNGLRAGKLMGLLMGNPVAKEMPFTSAIVMIGANDCFKLTHPKKFRKDLEMFLQFLIMEKGVNKIIIPMVPPVHVFPAIPGLLRFFMRIHRYMLTSEITSLSQKIIPLHFDVSKQDFTGEFFAADGIHPSDLGYSMMAKSVFAHFNFIEKKKEAAKPPL</sequence>
<dbReference type="Proteomes" id="UP000199663">
    <property type="component" value="Unassembled WGS sequence"/>
</dbReference>
<accession>A0A1H3N0R8</accession>
<dbReference type="SUPFAM" id="SSF52266">
    <property type="entry name" value="SGNH hydrolase"/>
    <property type="match status" value="1"/>
</dbReference>
<gene>
    <name evidence="2" type="ORF">SAMN05444412_10343</name>
</gene>
<name>A0A1H3N0R8_9BACT</name>
<proteinExistence type="predicted"/>